<keyword evidence="1" id="KW-1133">Transmembrane helix</keyword>
<sequence length="125" mass="13021">MKKIVLILSIFLAACHSYEGVRLSHPSDQNLNSYFILTPAIGAGDNIRYELMDGTKQEAVVSSVNGKTINLVDGKIVQISQIKSLDKKEFSGGKTAAVVGGSAATVAIIWVSVFAIAVGAAVAAA</sequence>
<accession>A0A2M9WHW8</accession>
<dbReference type="RefSeq" id="WP_100700173.1">
    <property type="nucleotide sequence ID" value="NZ_MLFP01000031.1"/>
</dbReference>
<evidence type="ECO:0008006" key="4">
    <source>
        <dbReference type="Google" id="ProtNLM"/>
    </source>
</evidence>
<evidence type="ECO:0000256" key="1">
    <source>
        <dbReference type="SAM" id="Phobius"/>
    </source>
</evidence>
<protein>
    <recommendedName>
        <fullName evidence="4">Lipoprotein</fullName>
    </recommendedName>
</protein>
<evidence type="ECO:0000313" key="2">
    <source>
        <dbReference type="EMBL" id="PJZ07144.1"/>
    </source>
</evidence>
<keyword evidence="3" id="KW-1185">Reference proteome</keyword>
<dbReference type="AlphaFoldDB" id="A0A2M9WHW8"/>
<dbReference type="EMBL" id="PIQI01000007">
    <property type="protein sequence ID" value="PJZ07144.1"/>
    <property type="molecule type" value="Genomic_DNA"/>
</dbReference>
<comment type="caution">
    <text evidence="2">The sequence shown here is derived from an EMBL/GenBank/DDBJ whole genome shotgun (WGS) entry which is preliminary data.</text>
</comment>
<proteinExistence type="predicted"/>
<reference evidence="2 3" key="1">
    <citation type="submission" date="2017-11" db="EMBL/GenBank/DDBJ databases">
        <title>The genome sequence of Pantoea rodasii DSM 26611.</title>
        <authorList>
            <person name="Gao J."/>
            <person name="Mao X."/>
            <person name="Sun J."/>
        </authorList>
    </citation>
    <scope>NUCLEOTIDE SEQUENCE [LARGE SCALE GENOMIC DNA]</scope>
    <source>
        <strain evidence="2 3">DSM 26611</strain>
    </source>
</reference>
<evidence type="ECO:0000313" key="3">
    <source>
        <dbReference type="Proteomes" id="UP000232062"/>
    </source>
</evidence>
<name>A0A2M9WHW8_9GAMM</name>
<feature type="transmembrane region" description="Helical" evidence="1">
    <location>
        <begin position="96"/>
        <end position="124"/>
    </location>
</feature>
<gene>
    <name evidence="2" type="ORF">PRCB_02455</name>
</gene>
<organism evidence="2 3">
    <name type="scientific">Pantoea rodasii</name>
    <dbReference type="NCBI Taxonomy" id="1076549"/>
    <lineage>
        <taxon>Bacteria</taxon>
        <taxon>Pseudomonadati</taxon>
        <taxon>Pseudomonadota</taxon>
        <taxon>Gammaproteobacteria</taxon>
        <taxon>Enterobacterales</taxon>
        <taxon>Erwiniaceae</taxon>
        <taxon>Pantoea</taxon>
    </lineage>
</organism>
<keyword evidence="1" id="KW-0812">Transmembrane</keyword>
<keyword evidence="1" id="KW-0472">Membrane</keyword>
<dbReference type="STRING" id="1076549.HA45_21845"/>
<dbReference type="PROSITE" id="PS51257">
    <property type="entry name" value="PROKAR_LIPOPROTEIN"/>
    <property type="match status" value="1"/>
</dbReference>
<dbReference type="Proteomes" id="UP000232062">
    <property type="component" value="Unassembled WGS sequence"/>
</dbReference>